<keyword evidence="1" id="KW-1133">Transmembrane helix</keyword>
<gene>
    <name evidence="2" type="ORF">K435DRAFT_839043</name>
</gene>
<sequence length="95" mass="10655">MLTTTWHPCPRLSLLFIALSIYLPPPPPPPPWTEPFFLGVLTGPSDFHRSNVACFFSTIPFVIVGQALWVALLVLLILYIWFFEASGPASWELSP</sequence>
<evidence type="ECO:0000256" key="1">
    <source>
        <dbReference type="SAM" id="Phobius"/>
    </source>
</evidence>
<protein>
    <submittedName>
        <fullName evidence="2">Uncharacterized protein</fullName>
    </submittedName>
</protein>
<dbReference type="EMBL" id="ML179176">
    <property type="protein sequence ID" value="THU96469.1"/>
    <property type="molecule type" value="Genomic_DNA"/>
</dbReference>
<keyword evidence="3" id="KW-1185">Reference proteome</keyword>
<proteinExistence type="predicted"/>
<organism evidence="2 3">
    <name type="scientific">Dendrothele bispora (strain CBS 962.96)</name>
    <dbReference type="NCBI Taxonomy" id="1314807"/>
    <lineage>
        <taxon>Eukaryota</taxon>
        <taxon>Fungi</taxon>
        <taxon>Dikarya</taxon>
        <taxon>Basidiomycota</taxon>
        <taxon>Agaricomycotina</taxon>
        <taxon>Agaricomycetes</taxon>
        <taxon>Agaricomycetidae</taxon>
        <taxon>Agaricales</taxon>
        <taxon>Agaricales incertae sedis</taxon>
        <taxon>Dendrothele</taxon>
    </lineage>
</organism>
<evidence type="ECO:0000313" key="3">
    <source>
        <dbReference type="Proteomes" id="UP000297245"/>
    </source>
</evidence>
<keyword evidence="1" id="KW-0472">Membrane</keyword>
<keyword evidence="1" id="KW-0812">Transmembrane</keyword>
<evidence type="ECO:0000313" key="2">
    <source>
        <dbReference type="EMBL" id="THU96469.1"/>
    </source>
</evidence>
<dbReference type="Proteomes" id="UP000297245">
    <property type="component" value="Unassembled WGS sequence"/>
</dbReference>
<dbReference type="AlphaFoldDB" id="A0A4S8M2W6"/>
<feature type="transmembrane region" description="Helical" evidence="1">
    <location>
        <begin position="59"/>
        <end position="82"/>
    </location>
</feature>
<reference evidence="2 3" key="1">
    <citation type="journal article" date="2019" name="Nat. Ecol. Evol.">
        <title>Megaphylogeny resolves global patterns of mushroom evolution.</title>
        <authorList>
            <person name="Varga T."/>
            <person name="Krizsan K."/>
            <person name="Foldi C."/>
            <person name="Dima B."/>
            <person name="Sanchez-Garcia M."/>
            <person name="Sanchez-Ramirez S."/>
            <person name="Szollosi G.J."/>
            <person name="Szarkandi J.G."/>
            <person name="Papp V."/>
            <person name="Albert L."/>
            <person name="Andreopoulos W."/>
            <person name="Angelini C."/>
            <person name="Antonin V."/>
            <person name="Barry K.W."/>
            <person name="Bougher N.L."/>
            <person name="Buchanan P."/>
            <person name="Buyck B."/>
            <person name="Bense V."/>
            <person name="Catcheside P."/>
            <person name="Chovatia M."/>
            <person name="Cooper J."/>
            <person name="Damon W."/>
            <person name="Desjardin D."/>
            <person name="Finy P."/>
            <person name="Geml J."/>
            <person name="Haridas S."/>
            <person name="Hughes K."/>
            <person name="Justo A."/>
            <person name="Karasinski D."/>
            <person name="Kautmanova I."/>
            <person name="Kiss B."/>
            <person name="Kocsube S."/>
            <person name="Kotiranta H."/>
            <person name="LaButti K.M."/>
            <person name="Lechner B.E."/>
            <person name="Liimatainen K."/>
            <person name="Lipzen A."/>
            <person name="Lukacs Z."/>
            <person name="Mihaltcheva S."/>
            <person name="Morgado L.N."/>
            <person name="Niskanen T."/>
            <person name="Noordeloos M.E."/>
            <person name="Ohm R.A."/>
            <person name="Ortiz-Santana B."/>
            <person name="Ovrebo C."/>
            <person name="Racz N."/>
            <person name="Riley R."/>
            <person name="Savchenko A."/>
            <person name="Shiryaev A."/>
            <person name="Soop K."/>
            <person name="Spirin V."/>
            <person name="Szebenyi C."/>
            <person name="Tomsovsky M."/>
            <person name="Tulloss R.E."/>
            <person name="Uehling J."/>
            <person name="Grigoriev I.V."/>
            <person name="Vagvolgyi C."/>
            <person name="Papp T."/>
            <person name="Martin F.M."/>
            <person name="Miettinen O."/>
            <person name="Hibbett D.S."/>
            <person name="Nagy L.G."/>
        </authorList>
    </citation>
    <scope>NUCLEOTIDE SEQUENCE [LARGE SCALE GENOMIC DNA]</scope>
    <source>
        <strain evidence="2 3">CBS 962.96</strain>
    </source>
</reference>
<accession>A0A4S8M2W6</accession>
<name>A0A4S8M2W6_DENBC</name>